<protein>
    <submittedName>
        <fullName evidence="2">Uncharacterized protein</fullName>
    </submittedName>
</protein>
<evidence type="ECO:0000313" key="2">
    <source>
        <dbReference type="EMBL" id="PHX53243.1"/>
    </source>
</evidence>
<reference evidence="2" key="1">
    <citation type="submission" date="2017-10" db="EMBL/GenBank/DDBJ databases">
        <title>Draft genome sequence of the planktic cyanobacteria Tychonema bourrellyi isolated from alpine lentic freshwater.</title>
        <authorList>
            <person name="Tett A."/>
            <person name="Armanini F."/>
            <person name="Asnicar F."/>
            <person name="Boscaini A."/>
            <person name="Pasolli E."/>
            <person name="Zolfo M."/>
            <person name="Donati C."/>
            <person name="Salmaso N."/>
            <person name="Segata N."/>
        </authorList>
    </citation>
    <scope>NUCLEOTIDE SEQUENCE</scope>
    <source>
        <strain evidence="2">FEM_GT703</strain>
    </source>
</reference>
<evidence type="ECO:0000313" key="3">
    <source>
        <dbReference type="Proteomes" id="UP000226442"/>
    </source>
</evidence>
<gene>
    <name evidence="2" type="ORF">CP500_022525</name>
</gene>
<comment type="caution">
    <text evidence="2">The sequence shown here is derived from an EMBL/GenBank/DDBJ whole genome shotgun (WGS) entry which is preliminary data.</text>
</comment>
<feature type="non-terminal residue" evidence="2">
    <location>
        <position position="1"/>
    </location>
</feature>
<feature type="region of interest" description="Disordered" evidence="1">
    <location>
        <begin position="1"/>
        <end position="35"/>
    </location>
</feature>
<accession>A0A2G4EUM7</accession>
<dbReference type="AlphaFoldDB" id="A0A2G4EUM7"/>
<dbReference type="EMBL" id="NXIB02000231">
    <property type="protein sequence ID" value="PHX53243.1"/>
    <property type="molecule type" value="Genomic_DNA"/>
</dbReference>
<dbReference type="Proteomes" id="UP000226442">
    <property type="component" value="Unassembled WGS sequence"/>
</dbReference>
<keyword evidence="3" id="KW-1185">Reference proteome</keyword>
<evidence type="ECO:0000256" key="1">
    <source>
        <dbReference type="SAM" id="MobiDB-lite"/>
    </source>
</evidence>
<organism evidence="2 3">
    <name type="scientific">Tychonema bourrellyi FEM_GT703</name>
    <dbReference type="NCBI Taxonomy" id="2040638"/>
    <lineage>
        <taxon>Bacteria</taxon>
        <taxon>Bacillati</taxon>
        <taxon>Cyanobacteriota</taxon>
        <taxon>Cyanophyceae</taxon>
        <taxon>Oscillatoriophycideae</taxon>
        <taxon>Oscillatoriales</taxon>
        <taxon>Microcoleaceae</taxon>
        <taxon>Tychonema</taxon>
    </lineage>
</organism>
<proteinExistence type="predicted"/>
<dbReference type="RefSeq" id="WP_180274779.1">
    <property type="nucleotide sequence ID" value="NZ_NXIB02000231.1"/>
</dbReference>
<name>A0A2G4EUM7_9CYAN</name>
<sequence length="77" mass="8415">SRASEIHHPISPSPRLPITPSTENETALPHEEGERKEVIPAQGWVMNSQGNVTLVGYNSGYTASGRNPRQNPVCLPR</sequence>